<gene>
    <name evidence="1" type="ORF">MOBUDSM44075_04440</name>
</gene>
<dbReference type="EMBL" id="JYNU01000057">
    <property type="protein sequence ID" value="KMO69019.1"/>
    <property type="molecule type" value="Genomic_DNA"/>
</dbReference>
<evidence type="ECO:0008006" key="3">
    <source>
        <dbReference type="Google" id="ProtNLM"/>
    </source>
</evidence>
<proteinExistence type="predicted"/>
<dbReference type="PATRIC" id="fig|1807.14.peg.4475"/>
<dbReference type="Proteomes" id="UP000036313">
    <property type="component" value="Unassembled WGS sequence"/>
</dbReference>
<dbReference type="RefSeq" id="WP_048424689.1">
    <property type="nucleotide sequence ID" value="NZ_CALTXN010000001.1"/>
</dbReference>
<evidence type="ECO:0000313" key="2">
    <source>
        <dbReference type="Proteomes" id="UP000036313"/>
    </source>
</evidence>
<protein>
    <recommendedName>
        <fullName evidence="3">Nitroreductase</fullName>
    </recommendedName>
</protein>
<reference evidence="1 2" key="1">
    <citation type="journal article" date="2015" name="Genome Biol. Evol.">
        <title>Characterization of Three Mycobacterium spp. with Potential Use in Bioremediation by Genome Sequencing and Comparative Genomics.</title>
        <authorList>
            <person name="Das S."/>
            <person name="Pettersson B.M."/>
            <person name="Behra P.R."/>
            <person name="Ramesh M."/>
            <person name="Dasgupta S."/>
            <person name="Bhattacharya A."/>
            <person name="Kirsebom L.A."/>
        </authorList>
    </citation>
    <scope>NUCLEOTIDE SEQUENCE [LARGE SCALE GENOMIC DNA]</scope>
    <source>
        <strain evidence="1 2">DSM 44075</strain>
    </source>
</reference>
<comment type="caution">
    <text evidence="1">The sequence shown here is derived from an EMBL/GenBank/DDBJ whole genome shotgun (WGS) entry which is preliminary data.</text>
</comment>
<dbReference type="AlphaFoldDB" id="A0A0J6VFK8"/>
<dbReference type="InterPro" id="IPR012349">
    <property type="entry name" value="Split_barrel_FMN-bd"/>
</dbReference>
<dbReference type="Gene3D" id="2.30.110.10">
    <property type="entry name" value="Electron Transport, Fmn-binding Protein, Chain A"/>
    <property type="match status" value="1"/>
</dbReference>
<evidence type="ECO:0000313" key="1">
    <source>
        <dbReference type="EMBL" id="KMO69019.1"/>
    </source>
</evidence>
<name>A0A0J6VFK8_9MYCO</name>
<sequence length="143" mass="15849">MTTIERTHTIRDAVRTFNKHVLNPAMLRVAGRRHWYAGVIHHTGRQTGKSYATPVVVEQSPDGIVIPLPYGADVDWLRNAIAAGHATVTVHGETFDVTDPQIVGPTIAATRMPAHRARGFRRLGIETFAMFTTVDSQRSSHEQ</sequence>
<organism evidence="1 2">
    <name type="scientific">Mycolicibacterium obuense</name>
    <dbReference type="NCBI Taxonomy" id="1807"/>
    <lineage>
        <taxon>Bacteria</taxon>
        <taxon>Bacillati</taxon>
        <taxon>Actinomycetota</taxon>
        <taxon>Actinomycetes</taxon>
        <taxon>Mycobacteriales</taxon>
        <taxon>Mycobacteriaceae</taxon>
        <taxon>Mycolicibacterium</taxon>
    </lineage>
</organism>
<accession>A0A0J6VFK8</accession>